<dbReference type="CDD" id="cd06587">
    <property type="entry name" value="VOC"/>
    <property type="match status" value="1"/>
</dbReference>
<dbReference type="InterPro" id="IPR029068">
    <property type="entry name" value="Glyas_Bleomycin-R_OHBP_Dase"/>
</dbReference>
<dbReference type="InterPro" id="IPR051332">
    <property type="entry name" value="Fosfomycin_Res_Enzymes"/>
</dbReference>
<dbReference type="Pfam" id="PF00903">
    <property type="entry name" value="Glyoxalase"/>
    <property type="match status" value="1"/>
</dbReference>
<dbReference type="EMBL" id="PFFQ01000039">
    <property type="protein sequence ID" value="PIW16188.1"/>
    <property type="molecule type" value="Genomic_DNA"/>
</dbReference>
<dbReference type="PANTHER" id="PTHR36113">
    <property type="entry name" value="LYASE, PUTATIVE-RELATED-RELATED"/>
    <property type="match status" value="1"/>
</dbReference>
<dbReference type="AlphaFoldDB" id="A0A2M7G2Z0"/>
<dbReference type="Gene3D" id="3.10.180.10">
    <property type="entry name" value="2,3-Dihydroxybiphenyl 1,2-Dioxygenase, domain 1"/>
    <property type="match status" value="1"/>
</dbReference>
<comment type="caution">
    <text evidence="2">The sequence shown here is derived from an EMBL/GenBank/DDBJ whole genome shotgun (WGS) entry which is preliminary data.</text>
</comment>
<proteinExistence type="predicted"/>
<reference evidence="2 3" key="1">
    <citation type="submission" date="2017-09" db="EMBL/GenBank/DDBJ databases">
        <title>Depth-based differentiation of microbial function through sediment-hosted aquifers and enrichment of novel symbionts in the deep terrestrial subsurface.</title>
        <authorList>
            <person name="Probst A.J."/>
            <person name="Ladd B."/>
            <person name="Jarett J.K."/>
            <person name="Geller-Mcgrath D.E."/>
            <person name="Sieber C.M."/>
            <person name="Emerson J.B."/>
            <person name="Anantharaman K."/>
            <person name="Thomas B.C."/>
            <person name="Malmstrom R."/>
            <person name="Stieglmeier M."/>
            <person name="Klingl A."/>
            <person name="Woyke T."/>
            <person name="Ryan C.M."/>
            <person name="Banfield J.F."/>
        </authorList>
    </citation>
    <scope>NUCLEOTIDE SEQUENCE [LARGE SCALE GENOMIC DNA]</scope>
    <source>
        <strain evidence="2">CG17_big_fil_post_rev_8_21_14_2_50_48_46</strain>
    </source>
</reference>
<gene>
    <name evidence="2" type="ORF">COW36_13725</name>
</gene>
<evidence type="ECO:0000313" key="2">
    <source>
        <dbReference type="EMBL" id="PIW16188.1"/>
    </source>
</evidence>
<evidence type="ECO:0000259" key="1">
    <source>
        <dbReference type="PROSITE" id="PS51819"/>
    </source>
</evidence>
<name>A0A2M7G2Z0_9BACT</name>
<protein>
    <submittedName>
        <fullName evidence="2">Bleomycin resistance protein</fullName>
    </submittedName>
</protein>
<dbReference type="PANTHER" id="PTHR36113:SF3">
    <property type="entry name" value="SLL5075 PROTEIN"/>
    <property type="match status" value="1"/>
</dbReference>
<dbReference type="PROSITE" id="PS51819">
    <property type="entry name" value="VOC"/>
    <property type="match status" value="1"/>
</dbReference>
<dbReference type="InterPro" id="IPR037523">
    <property type="entry name" value="VOC_core"/>
</dbReference>
<dbReference type="InterPro" id="IPR004360">
    <property type="entry name" value="Glyas_Fos-R_dOase_dom"/>
</dbReference>
<dbReference type="Proteomes" id="UP000231019">
    <property type="component" value="Unassembled WGS sequence"/>
</dbReference>
<accession>A0A2M7G2Z0</accession>
<dbReference type="SUPFAM" id="SSF54593">
    <property type="entry name" value="Glyoxalase/Bleomycin resistance protein/Dihydroxybiphenyl dioxygenase"/>
    <property type="match status" value="1"/>
</dbReference>
<evidence type="ECO:0000313" key="3">
    <source>
        <dbReference type="Proteomes" id="UP000231019"/>
    </source>
</evidence>
<organism evidence="2 3">
    <name type="scientific">bacterium (Candidatus Blackallbacteria) CG17_big_fil_post_rev_8_21_14_2_50_48_46</name>
    <dbReference type="NCBI Taxonomy" id="2014261"/>
    <lineage>
        <taxon>Bacteria</taxon>
        <taxon>Candidatus Blackallbacteria</taxon>
    </lineage>
</organism>
<feature type="domain" description="VOC" evidence="1">
    <location>
        <begin position="12"/>
        <end position="138"/>
    </location>
</feature>
<sequence length="149" mass="16492">MQNPASPIQTISLTHIALRAASPSQSAAFYTRYCNLKILHRRMDQEMGEDVEVIWLGNPDRLPGFVLVLMQNQPESCPKGSFHHLGFEVASKDDVDHLAKIAQSEGILALPPQDAGPVVGYICALKDPDQNLVEISYGQMIMLRREAHA</sequence>